<evidence type="ECO:0000313" key="2">
    <source>
        <dbReference type="Proteomes" id="UP000245369"/>
    </source>
</evidence>
<evidence type="ECO:0000313" key="1">
    <source>
        <dbReference type="EMBL" id="AWN21599.1"/>
    </source>
</evidence>
<accession>A0ABM6W7E7</accession>
<organism evidence="1 2">
    <name type="scientific">Streptococcus sobrinus</name>
    <dbReference type="NCBI Taxonomy" id="1310"/>
    <lineage>
        <taxon>Bacteria</taxon>
        <taxon>Bacillati</taxon>
        <taxon>Bacillota</taxon>
        <taxon>Bacilli</taxon>
        <taxon>Lactobacillales</taxon>
        <taxon>Streptococcaceae</taxon>
        <taxon>Streptococcus</taxon>
    </lineage>
</organism>
<protein>
    <submittedName>
        <fullName evidence="1">Uncharacterized protein</fullName>
    </submittedName>
</protein>
<sequence>MATYLATLLFHFQNNIDFENGMSFKSADASKLLQSFIANFRATVSKISVISDKTVVANNATLAKVSLYPYVIC</sequence>
<dbReference type="Proteomes" id="UP000245369">
    <property type="component" value="Chromosome"/>
</dbReference>
<keyword evidence="2" id="KW-1185">Reference proteome</keyword>
<name>A0ABM6W7E7_9STRE</name>
<gene>
    <name evidence="1" type="ORF">DK182_09835</name>
</gene>
<proteinExistence type="predicted"/>
<reference evidence="1 2" key="1">
    <citation type="submission" date="2018-05" db="EMBL/GenBank/DDBJ databases">
        <title>Complete genome sequences of Streptococcus sobrinus.</title>
        <authorList>
            <person name="Sales M."/>
            <person name="Jensen P.A."/>
        </authorList>
    </citation>
    <scope>NUCLEOTIDE SEQUENCE [LARGE SCALE GENOMIC DNA]</scope>
    <source>
        <strain evidence="1 2">SL1</strain>
    </source>
</reference>
<dbReference type="EMBL" id="CP029490">
    <property type="protein sequence ID" value="AWN21599.1"/>
    <property type="molecule type" value="Genomic_DNA"/>
</dbReference>